<dbReference type="Proteomes" id="UP000218615">
    <property type="component" value="Unassembled WGS sequence"/>
</dbReference>
<accession>A0A284VLD2</accession>
<dbReference type="SUPFAM" id="SSF88723">
    <property type="entry name" value="PIN domain-like"/>
    <property type="match status" value="1"/>
</dbReference>
<sequence>MNRILIDTMHLGRLLKDKSYFELAGAISDGDIEAISSVISLTELTKKLGMIDDKRMRAAIQELLSSRLIFVNVTRSIAIRAGDLRLKYDIPTVDSVIAATGIVENTRHVFTDDTRHFKTVKNLIKIINLETAIEMSKQ</sequence>
<dbReference type="EMBL" id="FZMP01000059">
    <property type="protein sequence ID" value="SNQ60019.1"/>
    <property type="molecule type" value="Genomic_DNA"/>
</dbReference>
<dbReference type="AlphaFoldDB" id="A0A284VLD2"/>
<evidence type="ECO:0000313" key="3">
    <source>
        <dbReference type="Proteomes" id="UP000218615"/>
    </source>
</evidence>
<reference evidence="3" key="1">
    <citation type="submission" date="2017-06" db="EMBL/GenBank/DDBJ databases">
        <authorList>
            <person name="Cremers G."/>
        </authorList>
    </citation>
    <scope>NUCLEOTIDE SEQUENCE [LARGE SCALE GENOMIC DNA]</scope>
</reference>
<gene>
    <name evidence="2" type="ORF">MNV_1510012</name>
</gene>
<dbReference type="RefSeq" id="WP_096204300.1">
    <property type="nucleotide sequence ID" value="NZ_FZMP01000059.1"/>
</dbReference>
<feature type="domain" description="PIN" evidence="1">
    <location>
        <begin position="4"/>
        <end position="120"/>
    </location>
</feature>
<dbReference type="Gene3D" id="3.40.50.1010">
    <property type="entry name" value="5'-nuclease"/>
    <property type="match status" value="1"/>
</dbReference>
<keyword evidence="3" id="KW-1185">Reference proteome</keyword>
<name>A0A284VLD2_9EURY</name>
<proteinExistence type="predicted"/>
<evidence type="ECO:0000259" key="1">
    <source>
        <dbReference type="Pfam" id="PF01850"/>
    </source>
</evidence>
<dbReference type="InterPro" id="IPR002716">
    <property type="entry name" value="PIN_dom"/>
</dbReference>
<dbReference type="InterPro" id="IPR029060">
    <property type="entry name" value="PIN-like_dom_sf"/>
</dbReference>
<dbReference type="OrthoDB" id="146002at2157"/>
<dbReference type="Pfam" id="PF01850">
    <property type="entry name" value="PIN"/>
    <property type="match status" value="1"/>
</dbReference>
<organism evidence="2 3">
    <name type="scientific">Candidatus Methanoperedens nitratireducens</name>
    <dbReference type="NCBI Taxonomy" id="1392998"/>
    <lineage>
        <taxon>Archaea</taxon>
        <taxon>Methanobacteriati</taxon>
        <taxon>Methanobacteriota</taxon>
        <taxon>Stenosarchaea group</taxon>
        <taxon>Methanomicrobia</taxon>
        <taxon>Methanosarcinales</taxon>
        <taxon>ANME-2 cluster</taxon>
        <taxon>Candidatus Methanoperedentaceae</taxon>
        <taxon>Candidatus Methanoperedens</taxon>
    </lineage>
</organism>
<protein>
    <submittedName>
        <fullName evidence="2">Putative PilT protein domain protein</fullName>
    </submittedName>
</protein>
<evidence type="ECO:0000313" key="2">
    <source>
        <dbReference type="EMBL" id="SNQ60019.1"/>
    </source>
</evidence>